<feature type="region of interest" description="Disordered" evidence="1">
    <location>
        <begin position="1"/>
        <end position="24"/>
    </location>
</feature>
<dbReference type="AlphaFoldDB" id="A0AAV9RI05"/>
<feature type="compositionally biased region" description="Acidic residues" evidence="1">
    <location>
        <begin position="175"/>
        <end position="187"/>
    </location>
</feature>
<feature type="compositionally biased region" description="Basic and acidic residues" evidence="1">
    <location>
        <begin position="383"/>
        <end position="397"/>
    </location>
</feature>
<evidence type="ECO:0000256" key="1">
    <source>
        <dbReference type="SAM" id="MobiDB-lite"/>
    </source>
</evidence>
<organism evidence="2 3">
    <name type="scientific">Crenichthys baileyi</name>
    <name type="common">White River springfish</name>
    <dbReference type="NCBI Taxonomy" id="28760"/>
    <lineage>
        <taxon>Eukaryota</taxon>
        <taxon>Metazoa</taxon>
        <taxon>Chordata</taxon>
        <taxon>Craniata</taxon>
        <taxon>Vertebrata</taxon>
        <taxon>Euteleostomi</taxon>
        <taxon>Actinopterygii</taxon>
        <taxon>Neopterygii</taxon>
        <taxon>Teleostei</taxon>
        <taxon>Neoteleostei</taxon>
        <taxon>Acanthomorphata</taxon>
        <taxon>Ovalentaria</taxon>
        <taxon>Atherinomorphae</taxon>
        <taxon>Cyprinodontiformes</taxon>
        <taxon>Goodeidae</taxon>
        <taxon>Crenichthys</taxon>
    </lineage>
</organism>
<gene>
    <name evidence="2" type="ORF">CRENBAI_023534</name>
</gene>
<protein>
    <submittedName>
        <fullName evidence="2">Uncharacterized protein</fullName>
    </submittedName>
</protein>
<reference evidence="2 3" key="1">
    <citation type="submission" date="2021-06" db="EMBL/GenBank/DDBJ databases">
        <authorList>
            <person name="Palmer J.M."/>
        </authorList>
    </citation>
    <scope>NUCLEOTIDE SEQUENCE [LARGE SCALE GENOMIC DNA]</scope>
    <source>
        <strain evidence="2 3">MEX-2019</strain>
        <tissue evidence="2">Muscle</tissue>
    </source>
</reference>
<accession>A0AAV9RI05</accession>
<evidence type="ECO:0000313" key="2">
    <source>
        <dbReference type="EMBL" id="KAK5608581.1"/>
    </source>
</evidence>
<feature type="region of interest" description="Disordered" evidence="1">
    <location>
        <begin position="142"/>
        <end position="205"/>
    </location>
</feature>
<feature type="region of interest" description="Disordered" evidence="1">
    <location>
        <begin position="358"/>
        <end position="422"/>
    </location>
</feature>
<feature type="region of interest" description="Disordered" evidence="1">
    <location>
        <begin position="276"/>
        <end position="302"/>
    </location>
</feature>
<feature type="region of interest" description="Disordered" evidence="1">
    <location>
        <begin position="443"/>
        <end position="527"/>
    </location>
</feature>
<dbReference type="EMBL" id="JAHHUM010001799">
    <property type="protein sequence ID" value="KAK5608581.1"/>
    <property type="molecule type" value="Genomic_DNA"/>
</dbReference>
<evidence type="ECO:0000313" key="3">
    <source>
        <dbReference type="Proteomes" id="UP001311232"/>
    </source>
</evidence>
<feature type="compositionally biased region" description="Basic and acidic residues" evidence="1">
    <location>
        <begin position="287"/>
        <end position="302"/>
    </location>
</feature>
<dbReference type="Proteomes" id="UP001311232">
    <property type="component" value="Unassembled WGS sequence"/>
</dbReference>
<name>A0AAV9RI05_9TELE</name>
<keyword evidence="3" id="KW-1185">Reference proteome</keyword>
<feature type="region of interest" description="Disordered" evidence="1">
    <location>
        <begin position="551"/>
        <end position="570"/>
    </location>
</feature>
<feature type="compositionally biased region" description="Basic and acidic residues" evidence="1">
    <location>
        <begin position="358"/>
        <end position="374"/>
    </location>
</feature>
<feature type="compositionally biased region" description="Acidic residues" evidence="1">
    <location>
        <begin position="477"/>
        <end position="490"/>
    </location>
</feature>
<feature type="compositionally biased region" description="Basic and acidic residues" evidence="1">
    <location>
        <begin position="443"/>
        <end position="463"/>
    </location>
</feature>
<comment type="caution">
    <text evidence="2">The sequence shown here is derived from an EMBL/GenBank/DDBJ whole genome shotgun (WGS) entry which is preliminary data.</text>
</comment>
<sequence length="570" mass="65596">MDFISKENVPQFRQEKSEEGLESQLTNHLQRDEVYYCSEIKHGFRLVMVPCPKAVQKKEDIGRWLCWWTGLLQLWGLWKLVSLYSPSEKYDSIVKMVASESGLNGYLTNPNARATARFKEYELETRKMTQFKEKIRAIQDEDKESLLEEHSEDGRPEQRKDHRADPEIPTYDLTVETESEEEANESEQDQRKDEPSQGPIITPYIVRPKGDFLQRIAQTRQELQETTRQGALLSAALERHRGTLKCMTNTPSHREQDPKQSKVRDLTFQFEQEVKENSASNQCRMTRKTDVEEEEPRKVSQKSDRVMMRKVLDPMPLDARRISLQNGTGLYKVIGDSWDIEGDGLQHESRRKRELALVERMDEKKPKDPPHLEIPRIQQGNEIKPHPEEKHYLHKSETNQASRLAKRPKSAKKDGAALSTSMQAVERSLANCSLEDIAKTERVPPKDLKAKKEIKQSPAKEELLGAFKMEPLNTEREDSEISGSEEEEPSEHETSGAESDDSESLFSIPVQPATSHKPLKVGQRKGEKRAVEVFDSYRVSERMARDLTWGPSSVHTRSWTKRLPHPGCMG</sequence>
<proteinExistence type="predicted"/>
<feature type="compositionally biased region" description="Basic and acidic residues" evidence="1">
    <location>
        <begin position="142"/>
        <end position="166"/>
    </location>
</feature>